<sequence length="237" mass="25351">MSRDGRGPSDDARAKATETKRQNAANRRAALAEVLALIEVQLGAGALKPEEISHDVLRERAGLTNATYWRYLNADPDIALKAAALAWTTRPDRSGDKLVVVKPLGGTSDDGGQEARDEVARLTVINLNLMQQVAACKAVISLLESDLRAKSKEAAGKDFDLASERRISTQLAEKLAAMVERCHVAGIDVDPDLASLVKAPARDGGRLQTPGEPALAHTRRKAPTLSVVRSDDDTGQS</sequence>
<evidence type="ECO:0000313" key="2">
    <source>
        <dbReference type="EMBL" id="MDN3564347.1"/>
    </source>
</evidence>
<dbReference type="EMBL" id="JAUFPN010000080">
    <property type="protein sequence ID" value="MDN3564347.1"/>
    <property type="molecule type" value="Genomic_DNA"/>
</dbReference>
<evidence type="ECO:0000256" key="1">
    <source>
        <dbReference type="SAM" id="MobiDB-lite"/>
    </source>
</evidence>
<feature type="region of interest" description="Disordered" evidence="1">
    <location>
        <begin position="1"/>
        <end position="25"/>
    </location>
</feature>
<comment type="caution">
    <text evidence="2">The sequence shown here is derived from an EMBL/GenBank/DDBJ whole genome shotgun (WGS) entry which is preliminary data.</text>
</comment>
<dbReference type="Proteomes" id="UP001529369">
    <property type="component" value="Unassembled WGS sequence"/>
</dbReference>
<dbReference type="RefSeq" id="WP_290316140.1">
    <property type="nucleotide sequence ID" value="NZ_JAUFPN010000080.1"/>
</dbReference>
<proteinExistence type="predicted"/>
<evidence type="ECO:0008006" key="4">
    <source>
        <dbReference type="Google" id="ProtNLM"/>
    </source>
</evidence>
<organism evidence="2 3">
    <name type="scientific">Paeniroseomonas aquatica</name>
    <dbReference type="NCBI Taxonomy" id="373043"/>
    <lineage>
        <taxon>Bacteria</taxon>
        <taxon>Pseudomonadati</taxon>
        <taxon>Pseudomonadota</taxon>
        <taxon>Alphaproteobacteria</taxon>
        <taxon>Acetobacterales</taxon>
        <taxon>Acetobacteraceae</taxon>
        <taxon>Paeniroseomonas</taxon>
    </lineage>
</organism>
<reference evidence="3" key="1">
    <citation type="journal article" date="2019" name="Int. J. Syst. Evol. Microbiol.">
        <title>The Global Catalogue of Microorganisms (GCM) 10K type strain sequencing project: providing services to taxonomists for standard genome sequencing and annotation.</title>
        <authorList>
            <consortium name="The Broad Institute Genomics Platform"/>
            <consortium name="The Broad Institute Genome Sequencing Center for Infectious Disease"/>
            <person name="Wu L."/>
            <person name="Ma J."/>
        </authorList>
    </citation>
    <scope>NUCLEOTIDE SEQUENCE [LARGE SCALE GENOMIC DNA]</scope>
    <source>
        <strain evidence="3">CECT 7131</strain>
    </source>
</reference>
<gene>
    <name evidence="2" type="ORF">QWZ14_08200</name>
</gene>
<keyword evidence="3" id="KW-1185">Reference proteome</keyword>
<protein>
    <recommendedName>
        <fullName evidence="4">TetR family transcriptional regulator</fullName>
    </recommendedName>
</protein>
<evidence type="ECO:0000313" key="3">
    <source>
        <dbReference type="Proteomes" id="UP001529369"/>
    </source>
</evidence>
<feature type="region of interest" description="Disordered" evidence="1">
    <location>
        <begin position="200"/>
        <end position="237"/>
    </location>
</feature>
<accession>A0ABT8A3I3</accession>
<feature type="compositionally biased region" description="Basic and acidic residues" evidence="1">
    <location>
        <begin position="1"/>
        <end position="21"/>
    </location>
</feature>
<name>A0ABT8A3I3_9PROT</name>